<feature type="region of interest" description="Disordered" evidence="3">
    <location>
        <begin position="24"/>
        <end position="59"/>
    </location>
</feature>
<reference evidence="5" key="1">
    <citation type="submission" date="2023-07" db="EMBL/GenBank/DDBJ databases">
        <title>A chromosome-level genome assembly of Lolium multiflorum.</title>
        <authorList>
            <person name="Chen Y."/>
            <person name="Copetti D."/>
            <person name="Kolliker R."/>
            <person name="Studer B."/>
        </authorList>
    </citation>
    <scope>NUCLEOTIDE SEQUENCE</scope>
    <source>
        <strain evidence="5">02402/16</strain>
        <tissue evidence="5">Leaf</tissue>
    </source>
</reference>
<proteinExistence type="predicted"/>
<protein>
    <submittedName>
        <fullName evidence="5">Uncharacterized protein</fullName>
    </submittedName>
</protein>
<accession>A0AAD8RJF7</accession>
<sequence>MQAAGGKYSGSRCLSPRMRWRKPYQGTRSTARPGHGVSKMSAPSSSRGQPTAHAAASTPSAAVPGGLWVIYALDWGLTPLGWLSGFGACVSAIYVGIFLRFSDHADRRRTYLLRWIAGGIVLFLAAIAFHFIVGGKSTVFNVLCCVAACFSSLAPFYNVRTALQEKSMRTMPSMFIPAFTLPNALAWTLRNTKFRATDKDVDGYLVLASVVAALCAFGQLVLHVIFWTPPPPPGDLEENLLPPGDNDLDDEKEVGDPQNIVDPEVLLPPAVLQPQLIGVAQPAPVHLQQHPEMAGAALPPQVQLQLGALPAPVHQQQQLPQVALAALPPPVQQQQAEIAGAALPPPVQQQQHVRQ</sequence>
<name>A0AAD8RJF7_LOLMU</name>
<feature type="region of interest" description="Disordered" evidence="3">
    <location>
        <begin position="333"/>
        <end position="355"/>
    </location>
</feature>
<dbReference type="InterPro" id="IPR036259">
    <property type="entry name" value="MFS_trans_sf"/>
</dbReference>
<feature type="transmembrane region" description="Helical" evidence="4">
    <location>
        <begin position="80"/>
        <end position="99"/>
    </location>
</feature>
<dbReference type="Proteomes" id="UP001231189">
    <property type="component" value="Unassembled WGS sequence"/>
</dbReference>
<dbReference type="PANTHER" id="PTHR10791">
    <property type="entry name" value="RAG1-ACTIVATING PROTEIN 1"/>
    <property type="match status" value="1"/>
</dbReference>
<comment type="subcellular location">
    <subcellularLocation>
        <location evidence="1">Cell membrane</location>
        <topology evidence="1">Multi-pass membrane protein</topology>
    </subcellularLocation>
</comment>
<evidence type="ECO:0000256" key="2">
    <source>
        <dbReference type="ARBA" id="ARBA00022475"/>
    </source>
</evidence>
<dbReference type="GO" id="GO:0005886">
    <property type="term" value="C:plasma membrane"/>
    <property type="evidence" value="ECO:0007669"/>
    <property type="project" value="UniProtKB-SubCell"/>
</dbReference>
<evidence type="ECO:0000313" key="5">
    <source>
        <dbReference type="EMBL" id="KAK1626169.1"/>
    </source>
</evidence>
<dbReference type="AlphaFoldDB" id="A0AAD8RJF7"/>
<feature type="transmembrane region" description="Helical" evidence="4">
    <location>
        <begin position="204"/>
        <end position="226"/>
    </location>
</feature>
<feature type="transmembrane region" description="Helical" evidence="4">
    <location>
        <begin position="139"/>
        <end position="159"/>
    </location>
</feature>
<evidence type="ECO:0000256" key="1">
    <source>
        <dbReference type="ARBA" id="ARBA00004651"/>
    </source>
</evidence>
<keyword evidence="2" id="KW-1003">Cell membrane</keyword>
<organism evidence="5 6">
    <name type="scientific">Lolium multiflorum</name>
    <name type="common">Italian ryegrass</name>
    <name type="synonym">Lolium perenne subsp. multiflorum</name>
    <dbReference type="NCBI Taxonomy" id="4521"/>
    <lineage>
        <taxon>Eukaryota</taxon>
        <taxon>Viridiplantae</taxon>
        <taxon>Streptophyta</taxon>
        <taxon>Embryophyta</taxon>
        <taxon>Tracheophyta</taxon>
        <taxon>Spermatophyta</taxon>
        <taxon>Magnoliopsida</taxon>
        <taxon>Liliopsida</taxon>
        <taxon>Poales</taxon>
        <taxon>Poaceae</taxon>
        <taxon>BOP clade</taxon>
        <taxon>Pooideae</taxon>
        <taxon>Poodae</taxon>
        <taxon>Poeae</taxon>
        <taxon>Poeae Chloroplast Group 2 (Poeae type)</taxon>
        <taxon>Loliodinae</taxon>
        <taxon>Loliinae</taxon>
        <taxon>Lolium</taxon>
    </lineage>
</organism>
<keyword evidence="4" id="KW-0812">Transmembrane</keyword>
<feature type="compositionally biased region" description="Low complexity" evidence="3">
    <location>
        <begin position="50"/>
        <end position="59"/>
    </location>
</feature>
<dbReference type="EMBL" id="JAUUTY010000005">
    <property type="protein sequence ID" value="KAK1626169.1"/>
    <property type="molecule type" value="Genomic_DNA"/>
</dbReference>
<evidence type="ECO:0000256" key="3">
    <source>
        <dbReference type="SAM" id="MobiDB-lite"/>
    </source>
</evidence>
<feature type="transmembrane region" description="Helical" evidence="4">
    <location>
        <begin position="111"/>
        <end position="133"/>
    </location>
</feature>
<dbReference type="InterPro" id="IPR047664">
    <property type="entry name" value="SWEET"/>
</dbReference>
<evidence type="ECO:0000313" key="6">
    <source>
        <dbReference type="Proteomes" id="UP001231189"/>
    </source>
</evidence>
<gene>
    <name evidence="5" type="ORF">QYE76_000484</name>
</gene>
<dbReference type="PANTHER" id="PTHR10791:SF30">
    <property type="entry name" value="SUGAR TRANSPORTER SWEET1"/>
    <property type="match status" value="1"/>
</dbReference>
<keyword evidence="6" id="KW-1185">Reference proteome</keyword>
<evidence type="ECO:0000256" key="4">
    <source>
        <dbReference type="SAM" id="Phobius"/>
    </source>
</evidence>
<dbReference type="SUPFAM" id="SSF103473">
    <property type="entry name" value="MFS general substrate transporter"/>
    <property type="match status" value="1"/>
</dbReference>
<comment type="caution">
    <text evidence="5">The sequence shown here is derived from an EMBL/GenBank/DDBJ whole genome shotgun (WGS) entry which is preliminary data.</text>
</comment>
<keyword evidence="4" id="KW-1133">Transmembrane helix</keyword>
<keyword evidence="4" id="KW-0472">Membrane</keyword>
<dbReference type="GO" id="GO:0051119">
    <property type="term" value="F:sugar transmembrane transporter activity"/>
    <property type="evidence" value="ECO:0007669"/>
    <property type="project" value="InterPro"/>
</dbReference>